<comment type="caution">
    <text evidence="3">The sequence shown here is derived from an EMBL/GenBank/DDBJ whole genome shotgun (WGS) entry which is preliminary data.</text>
</comment>
<dbReference type="Pfam" id="PF00903">
    <property type="entry name" value="Glyoxalase"/>
    <property type="match status" value="1"/>
</dbReference>
<sequence length="161" mass="19154">MKFNSLMHVNIIAKDWDKMVDFYQNKLGFKNLVLVKYGEYLNRPDRPEQQKIAQKHPERIMYGYFEICPGQFIEMFPKSEAQNDDVEWNDRTGLNHFALTVNDIDKTFKEFKEKGLPLMSDKPTKGPSETWQFWSHDPDGNYFEVMQFTDKSYQINGHIDK</sequence>
<gene>
    <name evidence="3" type="ORF">ODV15_00205</name>
</gene>
<dbReference type="EMBL" id="JAOTGU010000001">
    <property type="protein sequence ID" value="MDB6261020.1"/>
    <property type="molecule type" value="Genomic_DNA"/>
</dbReference>
<dbReference type="PANTHER" id="PTHR43048">
    <property type="entry name" value="METHYLMALONYL-COA EPIMERASE"/>
    <property type="match status" value="1"/>
</dbReference>
<reference evidence="3" key="2">
    <citation type="submission" date="2022-10" db="EMBL/GenBank/DDBJ databases">
        <authorList>
            <person name="Kostovova I."/>
            <person name="Moravkova M."/>
            <person name="Pechar R."/>
        </authorList>
    </citation>
    <scope>NUCLEOTIDE SEQUENCE</scope>
    <source>
        <strain evidence="3">M356A</strain>
    </source>
</reference>
<dbReference type="InterPro" id="IPR029068">
    <property type="entry name" value="Glyas_Bleomycin-R_OHBP_Dase"/>
</dbReference>
<evidence type="ECO:0000313" key="4">
    <source>
        <dbReference type="Proteomes" id="UP001143700"/>
    </source>
</evidence>
<name>A0A9X3W6W7_LACAM</name>
<accession>A0A9X3W6W7</accession>
<feature type="domain" description="VOC" evidence="2">
    <location>
        <begin position="5"/>
        <end position="148"/>
    </location>
</feature>
<evidence type="ECO:0000256" key="1">
    <source>
        <dbReference type="ARBA" id="ARBA00022723"/>
    </source>
</evidence>
<dbReference type="InterPro" id="IPR037523">
    <property type="entry name" value="VOC_core"/>
</dbReference>
<proteinExistence type="predicted"/>
<dbReference type="RefSeq" id="WP_271863106.1">
    <property type="nucleotide sequence ID" value="NZ_JAOTGQ010000001.1"/>
</dbReference>
<protein>
    <submittedName>
        <fullName evidence="3">VOC family protein</fullName>
    </submittedName>
</protein>
<reference evidence="3" key="1">
    <citation type="journal article" date="2022" name="Microorganisms">
        <title>Antibiotic Susceptibility, Resistance Gene Determinants and Corresponding Genomic Regions in Lactobacillus amylovorus Isolates Derived from Wild Boars and Domestic Pigs.</title>
        <authorList>
            <person name="Moravkova M."/>
            <person name="Kostovova I."/>
            <person name="Kavanova K."/>
            <person name="Pechar R."/>
            <person name="Stanek S."/>
            <person name="Brychta A."/>
            <person name="Zeman M."/>
            <person name="Kubasova T."/>
        </authorList>
    </citation>
    <scope>NUCLEOTIDE SEQUENCE</scope>
    <source>
        <strain evidence="3">M356A</strain>
    </source>
</reference>
<dbReference type="Proteomes" id="UP001143700">
    <property type="component" value="Unassembled WGS sequence"/>
</dbReference>
<dbReference type="GO" id="GO:0004493">
    <property type="term" value="F:methylmalonyl-CoA epimerase activity"/>
    <property type="evidence" value="ECO:0007669"/>
    <property type="project" value="TreeGrafter"/>
</dbReference>
<dbReference type="PROSITE" id="PS51819">
    <property type="entry name" value="VOC"/>
    <property type="match status" value="1"/>
</dbReference>
<dbReference type="GO" id="GO:0046872">
    <property type="term" value="F:metal ion binding"/>
    <property type="evidence" value="ECO:0007669"/>
    <property type="project" value="UniProtKB-KW"/>
</dbReference>
<dbReference type="InterPro" id="IPR051785">
    <property type="entry name" value="MMCE/EMCE_epimerase"/>
</dbReference>
<dbReference type="CDD" id="cd06587">
    <property type="entry name" value="VOC"/>
    <property type="match status" value="1"/>
</dbReference>
<dbReference type="PANTHER" id="PTHR43048:SF3">
    <property type="entry name" value="METHYLMALONYL-COA EPIMERASE, MITOCHONDRIAL"/>
    <property type="match status" value="1"/>
</dbReference>
<organism evidence="3 4">
    <name type="scientific">Lactobacillus amylovorus</name>
    <dbReference type="NCBI Taxonomy" id="1604"/>
    <lineage>
        <taxon>Bacteria</taxon>
        <taxon>Bacillati</taxon>
        <taxon>Bacillota</taxon>
        <taxon>Bacilli</taxon>
        <taxon>Lactobacillales</taxon>
        <taxon>Lactobacillaceae</taxon>
        <taxon>Lactobacillus</taxon>
    </lineage>
</organism>
<evidence type="ECO:0000313" key="3">
    <source>
        <dbReference type="EMBL" id="MDB6261020.1"/>
    </source>
</evidence>
<dbReference type="Gene3D" id="3.10.180.10">
    <property type="entry name" value="2,3-Dihydroxybiphenyl 1,2-Dioxygenase, domain 1"/>
    <property type="match status" value="1"/>
</dbReference>
<dbReference type="AlphaFoldDB" id="A0A9X3W6W7"/>
<dbReference type="InterPro" id="IPR004360">
    <property type="entry name" value="Glyas_Fos-R_dOase_dom"/>
</dbReference>
<evidence type="ECO:0000259" key="2">
    <source>
        <dbReference type="PROSITE" id="PS51819"/>
    </source>
</evidence>
<keyword evidence="1" id="KW-0479">Metal-binding</keyword>
<dbReference type="SUPFAM" id="SSF54593">
    <property type="entry name" value="Glyoxalase/Bleomycin resistance protein/Dihydroxybiphenyl dioxygenase"/>
    <property type="match status" value="1"/>
</dbReference>
<dbReference type="GO" id="GO:0046491">
    <property type="term" value="P:L-methylmalonyl-CoA metabolic process"/>
    <property type="evidence" value="ECO:0007669"/>
    <property type="project" value="TreeGrafter"/>
</dbReference>